<dbReference type="PRINTS" id="PR00457">
    <property type="entry name" value="ANPEROXIDASE"/>
</dbReference>
<proteinExistence type="predicted"/>
<comment type="caution">
    <text evidence="7">The sequence shown here is derived from an EMBL/GenBank/DDBJ whole genome shotgun (WGS) entry which is preliminary data.</text>
</comment>
<keyword evidence="6" id="KW-0408">Iron</keyword>
<evidence type="ECO:0000313" key="7">
    <source>
        <dbReference type="EMBL" id="CAL1295684.1"/>
    </source>
</evidence>
<evidence type="ECO:0000256" key="5">
    <source>
        <dbReference type="ARBA" id="ARBA00023180"/>
    </source>
</evidence>
<keyword evidence="3" id="KW-0575">Peroxidase</keyword>
<keyword evidence="6" id="KW-0479">Metal-binding</keyword>
<dbReference type="PANTHER" id="PTHR11475">
    <property type="entry name" value="OXIDASE/PEROXIDASE"/>
    <property type="match status" value="1"/>
</dbReference>
<evidence type="ECO:0000256" key="6">
    <source>
        <dbReference type="PIRSR" id="PIRSR619791-2"/>
    </source>
</evidence>
<keyword evidence="4" id="KW-0732">Signal</keyword>
<dbReference type="PROSITE" id="PS50292">
    <property type="entry name" value="PEROXIDASE_3"/>
    <property type="match status" value="1"/>
</dbReference>
<evidence type="ECO:0000256" key="1">
    <source>
        <dbReference type="ARBA" id="ARBA00004613"/>
    </source>
</evidence>
<evidence type="ECO:0000313" key="8">
    <source>
        <dbReference type="Proteomes" id="UP001497382"/>
    </source>
</evidence>
<dbReference type="Proteomes" id="UP001497382">
    <property type="component" value="Unassembled WGS sequence"/>
</dbReference>
<dbReference type="GO" id="GO:0046872">
    <property type="term" value="F:metal ion binding"/>
    <property type="evidence" value="ECO:0007669"/>
    <property type="project" value="UniProtKB-KW"/>
</dbReference>
<dbReference type="EMBL" id="CAXIEN010000377">
    <property type="protein sequence ID" value="CAL1295684.1"/>
    <property type="molecule type" value="Genomic_DNA"/>
</dbReference>
<sequence>MACQDNTMLLCDPDSLFRTINGSCNNLNHPTWGMTTDCFLRFQPAFYTGYDGFRESTAGGPLPEPRDLTLKIFKNDERPSRNLTLMFTIYGQMVAHDLSRIQLLPVERGDCCLPENVDNPHCIRISIRPDDMFYSQFNVTCMDLKRTVFCTTYNTPHREQKNMVTGMLDSSTVYGPTEEKAAAMRKYDGTGKLKSNQTENGELLPTGKDPGDLFCFPEIEPDCFIAGDPRVNHHATLSSLHTIFLREHNRIATKLKELNPFWGEELLYQEARKINSAQLQCITYREYLPALLGPSVMDQFNLSVKTEPEGSKYNPEIRLGVSNEFSAAVFRLHNMVASKIGALNLHFRNLYSNPELIRQGHMTDIVKGICKVPSDEYGHLYSQDVTDYLNQRPINPYGKDLAAVDVQRARDHGLAPYIYFVNFCSGGKINITSFDNLAPRLMSQHHAKILKKNYATVEDVDLWAGVQMEHHLPDSELGPTTACILAKQFYISKFGDRFYFEHEEQKPSFTEDQRQSLKKCSLSRLLCDNSVVKKIQKNSMLLPNHENHKVPCDEIPNIGLSPWKMNTSMQMSMKIRKTNLDSP</sequence>
<dbReference type="Gene3D" id="1.10.640.10">
    <property type="entry name" value="Haem peroxidase domain superfamily, animal type"/>
    <property type="match status" value="1"/>
</dbReference>
<protein>
    <recommendedName>
        <fullName evidence="9">Peroxidase</fullName>
    </recommendedName>
</protein>
<dbReference type="CDD" id="cd09823">
    <property type="entry name" value="peroxinectin_like"/>
    <property type="match status" value="1"/>
</dbReference>
<comment type="subcellular location">
    <subcellularLocation>
        <location evidence="1">Secreted</location>
    </subcellularLocation>
</comment>
<evidence type="ECO:0000256" key="2">
    <source>
        <dbReference type="ARBA" id="ARBA00022525"/>
    </source>
</evidence>
<name>A0AAV2BJQ9_9ARAC</name>
<keyword evidence="3" id="KW-0560">Oxidoreductase</keyword>
<evidence type="ECO:0000256" key="4">
    <source>
        <dbReference type="ARBA" id="ARBA00022729"/>
    </source>
</evidence>
<dbReference type="AlphaFoldDB" id="A0AAV2BJQ9"/>
<dbReference type="GO" id="GO:0020037">
    <property type="term" value="F:heme binding"/>
    <property type="evidence" value="ECO:0007669"/>
    <property type="project" value="InterPro"/>
</dbReference>
<dbReference type="FunFam" id="1.10.640.10:FF:000003">
    <property type="entry name" value="chorion peroxidase"/>
    <property type="match status" value="1"/>
</dbReference>
<feature type="binding site" description="axial binding residue" evidence="6">
    <location>
        <position position="333"/>
    </location>
    <ligand>
        <name>heme b</name>
        <dbReference type="ChEBI" id="CHEBI:60344"/>
    </ligand>
    <ligandPart>
        <name>Fe</name>
        <dbReference type="ChEBI" id="CHEBI:18248"/>
    </ligandPart>
</feature>
<dbReference type="GO" id="GO:0005576">
    <property type="term" value="C:extracellular region"/>
    <property type="evidence" value="ECO:0007669"/>
    <property type="project" value="UniProtKB-SubCell"/>
</dbReference>
<dbReference type="Pfam" id="PF03098">
    <property type="entry name" value="An_peroxidase"/>
    <property type="match status" value="1"/>
</dbReference>
<keyword evidence="2" id="KW-0964">Secreted</keyword>
<evidence type="ECO:0008006" key="9">
    <source>
        <dbReference type="Google" id="ProtNLM"/>
    </source>
</evidence>
<keyword evidence="5" id="KW-0325">Glycoprotein</keyword>
<dbReference type="InterPro" id="IPR019791">
    <property type="entry name" value="Haem_peroxidase_animal"/>
</dbReference>
<organism evidence="7 8">
    <name type="scientific">Larinioides sclopetarius</name>
    <dbReference type="NCBI Taxonomy" id="280406"/>
    <lineage>
        <taxon>Eukaryota</taxon>
        <taxon>Metazoa</taxon>
        <taxon>Ecdysozoa</taxon>
        <taxon>Arthropoda</taxon>
        <taxon>Chelicerata</taxon>
        <taxon>Arachnida</taxon>
        <taxon>Araneae</taxon>
        <taxon>Araneomorphae</taxon>
        <taxon>Entelegynae</taxon>
        <taxon>Araneoidea</taxon>
        <taxon>Araneidae</taxon>
        <taxon>Larinioides</taxon>
    </lineage>
</organism>
<keyword evidence="6" id="KW-0349">Heme</keyword>
<dbReference type="GO" id="GO:0004601">
    <property type="term" value="F:peroxidase activity"/>
    <property type="evidence" value="ECO:0007669"/>
    <property type="project" value="UniProtKB-KW"/>
</dbReference>
<keyword evidence="8" id="KW-1185">Reference proteome</keyword>
<dbReference type="InterPro" id="IPR010255">
    <property type="entry name" value="Haem_peroxidase_sf"/>
</dbReference>
<dbReference type="InterPro" id="IPR037120">
    <property type="entry name" value="Haem_peroxidase_sf_animal"/>
</dbReference>
<gene>
    <name evidence="7" type="ORF">LARSCL_LOCUS19415</name>
</gene>
<dbReference type="SUPFAM" id="SSF48113">
    <property type="entry name" value="Heme-dependent peroxidases"/>
    <property type="match status" value="1"/>
</dbReference>
<dbReference type="PANTHER" id="PTHR11475:SF4">
    <property type="entry name" value="CHORION PEROXIDASE"/>
    <property type="match status" value="1"/>
</dbReference>
<dbReference type="GO" id="GO:0006979">
    <property type="term" value="P:response to oxidative stress"/>
    <property type="evidence" value="ECO:0007669"/>
    <property type="project" value="InterPro"/>
</dbReference>
<evidence type="ECO:0000256" key="3">
    <source>
        <dbReference type="ARBA" id="ARBA00022559"/>
    </source>
</evidence>
<accession>A0AAV2BJQ9</accession>
<reference evidence="7 8" key="1">
    <citation type="submission" date="2024-04" db="EMBL/GenBank/DDBJ databases">
        <authorList>
            <person name="Rising A."/>
            <person name="Reimegard J."/>
            <person name="Sonavane S."/>
            <person name="Akerstrom W."/>
            <person name="Nylinder S."/>
            <person name="Hedman E."/>
            <person name="Kallberg Y."/>
        </authorList>
    </citation>
    <scope>NUCLEOTIDE SEQUENCE [LARGE SCALE GENOMIC DNA]</scope>
</reference>